<dbReference type="Proteomes" id="UP000005824">
    <property type="component" value="Unassembled WGS sequence"/>
</dbReference>
<proteinExistence type="predicted"/>
<organism evidence="2 3">
    <name type="scientific">Chthoniobacter flavus Ellin428</name>
    <dbReference type="NCBI Taxonomy" id="497964"/>
    <lineage>
        <taxon>Bacteria</taxon>
        <taxon>Pseudomonadati</taxon>
        <taxon>Verrucomicrobiota</taxon>
        <taxon>Spartobacteria</taxon>
        <taxon>Chthoniobacterales</taxon>
        <taxon>Chthoniobacteraceae</taxon>
        <taxon>Chthoniobacter</taxon>
    </lineage>
</organism>
<dbReference type="PANTHER" id="PTHR23150">
    <property type="entry name" value="SULFATASE MODIFYING FACTOR 1, 2"/>
    <property type="match status" value="1"/>
</dbReference>
<dbReference type="AlphaFoldDB" id="B4D2V3"/>
<protein>
    <recommendedName>
        <fullName evidence="1">Sulfatase-modifying factor enzyme-like domain-containing protein</fullName>
    </recommendedName>
</protein>
<evidence type="ECO:0000313" key="3">
    <source>
        <dbReference type="Proteomes" id="UP000005824"/>
    </source>
</evidence>
<sequence precursor="true">MRASWKKILTALLGLMAAWPGFDSRVRAEMPPDMVVVPTGNYRPLFRGEKDPKEIPVPSFALDARPVTNADFLAFVTANPRWQRSQVKRLFADEAYLQQWTSDRDFGPPENAHRPVVFVSWFAAKAYATWKGRRLPTTTEWELAASAGFSSSDGANEPAFLQAVARWYSSPTPAELPPVAASRANFYGVYDLHGLIWEWTSDFNSSFVTGDARGDTGLDRQFFCGAGSLGASDRANYPAFMRFGFRSSLNASYTLHNLGFRCAKDL</sequence>
<dbReference type="InterPro" id="IPR042095">
    <property type="entry name" value="SUMF_sf"/>
</dbReference>
<keyword evidence="3" id="KW-1185">Reference proteome</keyword>
<dbReference type="SUPFAM" id="SSF56436">
    <property type="entry name" value="C-type lectin-like"/>
    <property type="match status" value="1"/>
</dbReference>
<dbReference type="InterPro" id="IPR005532">
    <property type="entry name" value="SUMF_dom"/>
</dbReference>
<gene>
    <name evidence="2" type="ORF">CfE428DRAFT_3241</name>
</gene>
<comment type="caution">
    <text evidence="2">The sequence shown here is derived from an EMBL/GenBank/DDBJ whole genome shotgun (WGS) entry which is preliminary data.</text>
</comment>
<dbReference type="InterPro" id="IPR051043">
    <property type="entry name" value="Sulfatase_Mod_Factor_Kinase"/>
</dbReference>
<reference evidence="2 3" key="1">
    <citation type="journal article" date="2011" name="J. Bacteriol.">
        <title>Genome sequence of Chthoniobacter flavus Ellin428, an aerobic heterotrophic soil bacterium.</title>
        <authorList>
            <person name="Kant R."/>
            <person name="van Passel M.W."/>
            <person name="Palva A."/>
            <person name="Lucas S."/>
            <person name="Lapidus A."/>
            <person name="Glavina Del Rio T."/>
            <person name="Dalin E."/>
            <person name="Tice H."/>
            <person name="Bruce D."/>
            <person name="Goodwin L."/>
            <person name="Pitluck S."/>
            <person name="Larimer F.W."/>
            <person name="Land M.L."/>
            <person name="Hauser L."/>
            <person name="Sangwan P."/>
            <person name="de Vos W.M."/>
            <person name="Janssen P.H."/>
            <person name="Smidt H."/>
        </authorList>
    </citation>
    <scope>NUCLEOTIDE SEQUENCE [LARGE SCALE GENOMIC DNA]</scope>
    <source>
        <strain evidence="2 3">Ellin428</strain>
    </source>
</reference>
<dbReference type="STRING" id="497964.CfE428DRAFT_3241"/>
<dbReference type="PANTHER" id="PTHR23150:SF19">
    <property type="entry name" value="FORMYLGLYCINE-GENERATING ENZYME"/>
    <property type="match status" value="1"/>
</dbReference>
<dbReference type="EMBL" id="ABVL01000009">
    <property type="protein sequence ID" value="EDY19064.1"/>
    <property type="molecule type" value="Genomic_DNA"/>
</dbReference>
<dbReference type="RefSeq" id="WP_006980566.1">
    <property type="nucleotide sequence ID" value="NZ_ABVL01000009.1"/>
</dbReference>
<name>B4D2V3_9BACT</name>
<dbReference type="Pfam" id="PF03781">
    <property type="entry name" value="FGE-sulfatase"/>
    <property type="match status" value="1"/>
</dbReference>
<dbReference type="GO" id="GO:0120147">
    <property type="term" value="F:formylglycine-generating oxidase activity"/>
    <property type="evidence" value="ECO:0007669"/>
    <property type="project" value="TreeGrafter"/>
</dbReference>
<dbReference type="eggNOG" id="COG1262">
    <property type="taxonomic scope" value="Bacteria"/>
</dbReference>
<dbReference type="InParanoid" id="B4D2V3"/>
<feature type="domain" description="Sulfatase-modifying factor enzyme-like" evidence="1">
    <location>
        <begin position="31"/>
        <end position="264"/>
    </location>
</feature>
<evidence type="ECO:0000313" key="2">
    <source>
        <dbReference type="EMBL" id="EDY19064.1"/>
    </source>
</evidence>
<evidence type="ECO:0000259" key="1">
    <source>
        <dbReference type="Pfam" id="PF03781"/>
    </source>
</evidence>
<dbReference type="InterPro" id="IPR016187">
    <property type="entry name" value="CTDL_fold"/>
</dbReference>
<accession>B4D2V3</accession>
<dbReference type="Gene3D" id="3.90.1580.10">
    <property type="entry name" value="paralog of FGE (formylglycine-generating enzyme)"/>
    <property type="match status" value="1"/>
</dbReference>